<proteinExistence type="predicted"/>
<dbReference type="EMBL" id="FQUU01000011">
    <property type="protein sequence ID" value="SHF46766.1"/>
    <property type="molecule type" value="Genomic_DNA"/>
</dbReference>
<gene>
    <name evidence="1" type="ORF">SAMN02745131_02707</name>
</gene>
<protein>
    <submittedName>
        <fullName evidence="1">Uncharacterized protein</fullName>
    </submittedName>
</protein>
<dbReference type="AlphaFoldDB" id="A0A1M5BWH2"/>
<evidence type="ECO:0000313" key="1">
    <source>
        <dbReference type="EMBL" id="SHF46766.1"/>
    </source>
</evidence>
<sequence>MTGFFKNFYASCWLQPEYSTGEYTYRPGYHGSSPERLTGKGRKPDL</sequence>
<name>A0A1M5BWH2_9BACT</name>
<evidence type="ECO:0000313" key="2">
    <source>
        <dbReference type="Proteomes" id="UP000184048"/>
    </source>
</evidence>
<accession>A0A1M5BWH2</accession>
<dbReference type="Proteomes" id="UP000184048">
    <property type="component" value="Unassembled WGS sequence"/>
</dbReference>
<keyword evidence="2" id="KW-1185">Reference proteome</keyword>
<organism evidence="1 2">
    <name type="scientific">Flavisolibacter ginsengisoli DSM 18119</name>
    <dbReference type="NCBI Taxonomy" id="1121884"/>
    <lineage>
        <taxon>Bacteria</taxon>
        <taxon>Pseudomonadati</taxon>
        <taxon>Bacteroidota</taxon>
        <taxon>Chitinophagia</taxon>
        <taxon>Chitinophagales</taxon>
        <taxon>Chitinophagaceae</taxon>
        <taxon>Flavisolibacter</taxon>
    </lineage>
</organism>
<reference evidence="1 2" key="1">
    <citation type="submission" date="2016-11" db="EMBL/GenBank/DDBJ databases">
        <authorList>
            <person name="Jaros S."/>
            <person name="Januszkiewicz K."/>
            <person name="Wedrychowicz H."/>
        </authorList>
    </citation>
    <scope>NUCLEOTIDE SEQUENCE [LARGE SCALE GENOMIC DNA]</scope>
    <source>
        <strain evidence="1 2">DSM 18119</strain>
    </source>
</reference>